<reference evidence="7 8" key="1">
    <citation type="submission" date="2020-03" db="EMBL/GenBank/DDBJ databases">
        <title>Is there a link between lipid content and antibiotic production in Streptomyces?</title>
        <authorList>
            <person name="David M."/>
            <person name="Lejeune C."/>
            <person name="Abreu S."/>
            <person name="Thibessard A."/>
            <person name="Leblond P."/>
            <person name="Chaminade P."/>
            <person name="Virolle M.-J."/>
        </authorList>
    </citation>
    <scope>NUCLEOTIDE SEQUENCE [LARGE SCALE GENOMIC DNA]</scope>
    <source>
        <strain evidence="7 8">DSM 41481</strain>
    </source>
</reference>
<dbReference type="InterPro" id="IPR026588">
    <property type="entry name" value="Choice_anch_A"/>
</dbReference>
<dbReference type="InterPro" id="IPR041033">
    <property type="entry name" value="SpaA_PFL_dom_1"/>
</dbReference>
<name>A0AAE6YEN9_STRAT</name>
<dbReference type="NCBIfam" id="TIGR04215">
    <property type="entry name" value="choice_anch_A"/>
    <property type="match status" value="1"/>
</dbReference>
<dbReference type="Pfam" id="PF17802">
    <property type="entry name" value="SpaA"/>
    <property type="match status" value="4"/>
</dbReference>
<keyword evidence="2" id="KW-0964">Secreted</keyword>
<dbReference type="PANTHER" id="PTHR36108:SF13">
    <property type="entry name" value="COLOSSIN-B-RELATED"/>
    <property type="match status" value="1"/>
</dbReference>
<dbReference type="Proteomes" id="UP000502504">
    <property type="component" value="Chromosome"/>
</dbReference>
<organism evidence="7 8">
    <name type="scientific">Streptomyces antibioticus</name>
    <dbReference type="NCBI Taxonomy" id="1890"/>
    <lineage>
        <taxon>Bacteria</taxon>
        <taxon>Bacillati</taxon>
        <taxon>Actinomycetota</taxon>
        <taxon>Actinomycetes</taxon>
        <taxon>Kitasatosporales</taxon>
        <taxon>Streptomycetaceae</taxon>
        <taxon>Streptomyces</taxon>
    </lineage>
</organism>
<dbReference type="PANTHER" id="PTHR36108">
    <property type="entry name" value="COLOSSIN-B-RELATED"/>
    <property type="match status" value="1"/>
</dbReference>
<keyword evidence="3" id="KW-0732">Signal</keyword>
<dbReference type="RefSeq" id="WP_078636688.1">
    <property type="nucleotide sequence ID" value="NZ_JBFABK010000009.1"/>
</dbReference>
<protein>
    <submittedName>
        <fullName evidence="7">Choice-of-anchor A family protein</fullName>
    </submittedName>
</protein>
<feature type="domain" description="Choice-of-anchor A" evidence="6">
    <location>
        <begin position="56"/>
        <end position="353"/>
    </location>
</feature>
<evidence type="ECO:0000256" key="3">
    <source>
        <dbReference type="ARBA" id="ARBA00022729"/>
    </source>
</evidence>
<evidence type="ECO:0000256" key="2">
    <source>
        <dbReference type="ARBA" id="ARBA00022525"/>
    </source>
</evidence>
<dbReference type="EMBL" id="CP050692">
    <property type="protein sequence ID" value="QIT48543.1"/>
    <property type="molecule type" value="Genomic_DNA"/>
</dbReference>
<evidence type="ECO:0000259" key="6">
    <source>
        <dbReference type="Pfam" id="PF20597"/>
    </source>
</evidence>
<dbReference type="Gene3D" id="2.60.40.10">
    <property type="entry name" value="Immunoglobulins"/>
    <property type="match status" value="4"/>
</dbReference>
<feature type="domain" description="SpaA-like prealbumin fold" evidence="5">
    <location>
        <begin position="505"/>
        <end position="585"/>
    </location>
</feature>
<proteinExistence type="inferred from homology"/>
<evidence type="ECO:0000256" key="4">
    <source>
        <dbReference type="SAM" id="MobiDB-lite"/>
    </source>
</evidence>
<evidence type="ECO:0000313" key="8">
    <source>
        <dbReference type="Proteomes" id="UP000502504"/>
    </source>
</evidence>
<sequence>MKRPPLNTVRSGPSVRRLPSRAAAGLAGMGLLTAFVLTGGPAGAAALAPVDIGNPVAGNNGFGVVTESNATFGSTESEGPVAVGGNLTFGSNYNVALNTPGTFTAPGDDQPTALLVGGGVDYAGSSPSGVLQVLQNGYAKIGDTSASDVLIEDQNGASVNTQIVADGAGYNSTPRVQLTVQQPVASVQQSGLMDFTTLFSTYRDRADSMATCAATVILLDGNGVPLPDQNTIPPGSDIEIALTSGQTNVLRLTGEQLNNIDELTFQDEPTADTPLLINVDTTGSAGVLTWNTPTLAGVSGDQAPYILWNFADATDITIEEGDTVEGTIYAPRAKLTDLDPANIEGDIITHELVAGPLSGGSGGGAVNAGEIHYFPFNADLRCDSDTPTPVTGSVSVDKVDAETDAPLAGAEFQLWRETNDEAGLQTDGTNPDTQVGDPCTTGADGECAETVEIGTYYWQETAAPTGYDLPNPAVFGPLTLTEDNADAGVSITAENTRTPQPPTQGSVSVDKVDADTNAPLPGAEFQLWRETNDQAGLQTDGTNPDTQVGDPCTTGADGECAETVEIGTYYWQETAAPTGYDLPNPAVFGPLTLTEDNADAGVSITAENTRTPQPPTQGSVSVDKVDADTNAPLPGAEFQLWRETNDQAGLQTDGTNPDTQVGDPCTTGADGECAETVPTGTYYWQETAAPNGYDLPNPAVFGPLTLTDDNADAGVSVIARNTRTPDVPDGSLRLKKADAKTGRALAGAEFELWKESNGRAGLQTNGVNPDTLAGECTTNLRGTCDFDPLAYGTYYLRETAVPNGYVMPGNPVTGPYVINGTDDDITVTVKNKRGHEGYGDGYGNP</sequence>
<accession>A0AAE6YEN9</accession>
<dbReference type="Pfam" id="PF20597">
    <property type="entry name" value="pAdhesive_15"/>
    <property type="match status" value="1"/>
</dbReference>
<dbReference type="InterPro" id="IPR013783">
    <property type="entry name" value="Ig-like_fold"/>
</dbReference>
<evidence type="ECO:0000259" key="5">
    <source>
        <dbReference type="Pfam" id="PF17802"/>
    </source>
</evidence>
<feature type="region of interest" description="Disordered" evidence="4">
    <location>
        <begin position="605"/>
        <end position="624"/>
    </location>
</feature>
<dbReference type="AlphaFoldDB" id="A0AAE6YEN9"/>
<dbReference type="GO" id="GO:0005975">
    <property type="term" value="P:carbohydrate metabolic process"/>
    <property type="evidence" value="ECO:0007669"/>
    <property type="project" value="UniProtKB-ARBA"/>
</dbReference>
<evidence type="ECO:0000313" key="7">
    <source>
        <dbReference type="EMBL" id="QIT48543.1"/>
    </source>
</evidence>
<evidence type="ECO:0000256" key="1">
    <source>
        <dbReference type="ARBA" id="ARBA00007257"/>
    </source>
</evidence>
<comment type="similarity">
    <text evidence="1">Belongs to the serine-aspartate repeat-containing protein (SDr) family.</text>
</comment>
<feature type="domain" description="SpaA-like prealbumin fold" evidence="5">
    <location>
        <begin position="392"/>
        <end position="472"/>
    </location>
</feature>
<feature type="domain" description="SpaA-like prealbumin fold" evidence="5">
    <location>
        <begin position="618"/>
        <end position="697"/>
    </location>
</feature>
<gene>
    <name evidence="7" type="ORF">HCX60_37660</name>
</gene>
<feature type="domain" description="SpaA-like prealbumin fold" evidence="5">
    <location>
        <begin position="730"/>
        <end position="832"/>
    </location>
</feature>
<feature type="compositionally biased region" description="Polar residues" evidence="4">
    <location>
        <begin position="605"/>
        <end position="620"/>
    </location>
</feature>